<dbReference type="InterPro" id="IPR000792">
    <property type="entry name" value="Tscrpt_reg_LuxR_C"/>
</dbReference>
<name>A0A4P7W635_9BACT</name>
<organism evidence="5 6">
    <name type="scientific">Duncaniella dubosii</name>
    <dbReference type="NCBI Taxonomy" id="2518971"/>
    <lineage>
        <taxon>Bacteria</taxon>
        <taxon>Pseudomonadati</taxon>
        <taxon>Bacteroidota</taxon>
        <taxon>Bacteroidia</taxon>
        <taxon>Bacteroidales</taxon>
        <taxon>Muribaculaceae</taxon>
        <taxon>Duncaniella</taxon>
    </lineage>
</organism>
<evidence type="ECO:0000313" key="6">
    <source>
        <dbReference type="Proteomes" id="UP000297149"/>
    </source>
</evidence>
<evidence type="ECO:0000256" key="3">
    <source>
        <dbReference type="ARBA" id="ARBA00023163"/>
    </source>
</evidence>
<keyword evidence="3" id="KW-0804">Transcription</keyword>
<dbReference type="Proteomes" id="UP000297149">
    <property type="component" value="Chromosome"/>
</dbReference>
<dbReference type="EMBL" id="CP039396">
    <property type="protein sequence ID" value="QCD43567.1"/>
    <property type="molecule type" value="Genomic_DNA"/>
</dbReference>
<proteinExistence type="predicted"/>
<keyword evidence="6" id="KW-1185">Reference proteome</keyword>
<dbReference type="PROSITE" id="PS00622">
    <property type="entry name" value="HTH_LUXR_1"/>
    <property type="match status" value="1"/>
</dbReference>
<dbReference type="Pfam" id="PF00196">
    <property type="entry name" value="GerE"/>
    <property type="match status" value="1"/>
</dbReference>
<dbReference type="AlphaFoldDB" id="A0A4P7W635"/>
<dbReference type="SUPFAM" id="SSF46894">
    <property type="entry name" value="C-terminal effector domain of the bipartite response regulators"/>
    <property type="match status" value="1"/>
</dbReference>
<dbReference type="Gene3D" id="1.10.10.10">
    <property type="entry name" value="Winged helix-like DNA-binding domain superfamily/Winged helix DNA-binding domain"/>
    <property type="match status" value="1"/>
</dbReference>
<dbReference type="InterPro" id="IPR016032">
    <property type="entry name" value="Sig_transdc_resp-reg_C-effctor"/>
</dbReference>
<keyword evidence="1" id="KW-0805">Transcription regulation</keyword>
<dbReference type="PRINTS" id="PR00038">
    <property type="entry name" value="HTHLUXR"/>
</dbReference>
<dbReference type="PANTHER" id="PTHR44688">
    <property type="entry name" value="DNA-BINDING TRANSCRIPTIONAL ACTIVATOR DEVR_DOSR"/>
    <property type="match status" value="1"/>
</dbReference>
<dbReference type="GO" id="GO:0006355">
    <property type="term" value="P:regulation of DNA-templated transcription"/>
    <property type="evidence" value="ECO:0007669"/>
    <property type="project" value="InterPro"/>
</dbReference>
<protein>
    <submittedName>
        <fullName evidence="5">Helix-turn-helix transcriptional regulator</fullName>
    </submittedName>
</protein>
<dbReference type="InterPro" id="IPR012312">
    <property type="entry name" value="Hemerythrin-like"/>
</dbReference>
<evidence type="ECO:0000256" key="2">
    <source>
        <dbReference type="ARBA" id="ARBA00023125"/>
    </source>
</evidence>
<dbReference type="GO" id="GO:0003677">
    <property type="term" value="F:DNA binding"/>
    <property type="evidence" value="ECO:0007669"/>
    <property type="project" value="UniProtKB-KW"/>
</dbReference>
<evidence type="ECO:0000256" key="1">
    <source>
        <dbReference type="ARBA" id="ARBA00023015"/>
    </source>
</evidence>
<dbReference type="SMART" id="SM00421">
    <property type="entry name" value="HTH_LUXR"/>
    <property type="match status" value="1"/>
</dbReference>
<accession>A0A4P7W635</accession>
<dbReference type="CDD" id="cd06170">
    <property type="entry name" value="LuxR_C_like"/>
    <property type="match status" value="1"/>
</dbReference>
<dbReference type="InterPro" id="IPR036388">
    <property type="entry name" value="WH-like_DNA-bd_sf"/>
</dbReference>
<dbReference type="PANTHER" id="PTHR44688:SF16">
    <property type="entry name" value="DNA-BINDING TRANSCRIPTIONAL ACTIVATOR DEVR_DOSR"/>
    <property type="match status" value="1"/>
</dbReference>
<dbReference type="PROSITE" id="PS50043">
    <property type="entry name" value="HTH_LUXR_2"/>
    <property type="match status" value="1"/>
</dbReference>
<sequence>MGDYAREIIMEKQQEYGPHHRMREIIMDNNLLLMAISRFDIAFGFGDSQIKEACEKHGVDTDTFLAVSNLLSGKNYRRYIIHLPTLMGYLKHAHGSFIDFILPGIRRKLIEAINYSDTNDVAFQLMKFYDDYVVEVRRHMEYENEHIFTYVEKLLGGTIDECFSISQFSVNHNHMTSKLNELKDIFIYSYNQRDNDLLSSVLSDIIGCERDLMAHFDVETNLFVPAVENLEKRLRSKLAVMDSPDDNKNEESDPQLESLSDREKDIIRFVALGMANKEIADRLCLSIHTVTTHRRNLSAKLGIHSPAGLTIFAILHHLVDLKDVNPHQ</sequence>
<evidence type="ECO:0000313" key="5">
    <source>
        <dbReference type="EMBL" id="QCD43567.1"/>
    </source>
</evidence>
<reference evidence="6" key="1">
    <citation type="submission" date="2019-02" db="EMBL/GenBank/DDBJ databases">
        <title>Isolation and identification of novel species under the genus Muribaculum.</title>
        <authorList>
            <person name="Miyake S."/>
            <person name="Ding Y."/>
            <person name="Low A."/>
            <person name="Soh M."/>
            <person name="Seedorf H."/>
        </authorList>
    </citation>
    <scope>NUCLEOTIDE SEQUENCE [LARGE SCALE GENOMIC DNA]</scope>
    <source>
        <strain evidence="6">H5</strain>
    </source>
</reference>
<dbReference type="Pfam" id="PF01814">
    <property type="entry name" value="Hemerythrin"/>
    <property type="match status" value="1"/>
</dbReference>
<evidence type="ECO:0000259" key="4">
    <source>
        <dbReference type="PROSITE" id="PS50043"/>
    </source>
</evidence>
<feature type="domain" description="HTH luxR-type" evidence="4">
    <location>
        <begin position="252"/>
        <end position="317"/>
    </location>
</feature>
<gene>
    <name evidence="5" type="ORF">E7747_15700</name>
</gene>
<dbReference type="KEGG" id="ddb:E7747_15700"/>
<keyword evidence="2" id="KW-0238">DNA-binding</keyword>